<dbReference type="Pfam" id="PF24883">
    <property type="entry name" value="NPHP3_N"/>
    <property type="match status" value="1"/>
</dbReference>
<sequence length="326" mass="36570">MPRLAPPSSSTKANLTMQAESRMFGDNVFITGGTFTQQNGSGELHACPPNLGFKALQKFTRVAVLNKIMDWATGKIDKTAFILWLYGPAGAGKTAILQTIAEMCTEAGFALASFFFFRTDARRNDGSYLVATLAYQLALAMQPFRKLVNAAVEYHPYIFECSVEKQLIALIVQPLQQLTQTNFFAQKAVPIVIVIDGLDECQDHGMQRQIIEAIHALRTKAPSSLKLLIASRAEPQIMATFNALDHLSISKHLVLDDEYKPNKDIRIFLRDRFEKIRTTHLFKSFTPKDWPGDDVLDVLVNKSLGQFVYASVIMRFLDSPRHRPTD</sequence>
<evidence type="ECO:0000313" key="4">
    <source>
        <dbReference type="Proteomes" id="UP001148786"/>
    </source>
</evidence>
<evidence type="ECO:0000256" key="1">
    <source>
        <dbReference type="ARBA" id="ARBA00022737"/>
    </source>
</evidence>
<organism evidence="3 4">
    <name type="scientific">Agrocybe chaxingu</name>
    <dbReference type="NCBI Taxonomy" id="84603"/>
    <lineage>
        <taxon>Eukaryota</taxon>
        <taxon>Fungi</taxon>
        <taxon>Dikarya</taxon>
        <taxon>Basidiomycota</taxon>
        <taxon>Agaricomycotina</taxon>
        <taxon>Agaricomycetes</taxon>
        <taxon>Agaricomycetidae</taxon>
        <taxon>Agaricales</taxon>
        <taxon>Agaricineae</taxon>
        <taxon>Strophariaceae</taxon>
        <taxon>Agrocybe</taxon>
    </lineage>
</organism>
<dbReference type="InterPro" id="IPR027417">
    <property type="entry name" value="P-loop_NTPase"/>
</dbReference>
<dbReference type="InterPro" id="IPR056884">
    <property type="entry name" value="NPHP3-like_N"/>
</dbReference>
<accession>A0A9W8JZI9</accession>
<name>A0A9W8JZI9_9AGAR</name>
<evidence type="ECO:0000313" key="3">
    <source>
        <dbReference type="EMBL" id="KAJ3509981.1"/>
    </source>
</evidence>
<proteinExistence type="predicted"/>
<protein>
    <recommendedName>
        <fullName evidence="2">Nephrocystin 3-like N-terminal domain-containing protein</fullName>
    </recommendedName>
</protein>
<keyword evidence="1" id="KW-0677">Repeat</keyword>
<reference evidence="3" key="1">
    <citation type="submission" date="2022-07" db="EMBL/GenBank/DDBJ databases">
        <title>Genome Sequence of Agrocybe chaxingu.</title>
        <authorList>
            <person name="Buettner E."/>
        </authorList>
    </citation>
    <scope>NUCLEOTIDE SEQUENCE</scope>
    <source>
        <strain evidence="3">MP-N11</strain>
    </source>
</reference>
<dbReference type="EMBL" id="JANKHO010000433">
    <property type="protein sequence ID" value="KAJ3509981.1"/>
    <property type="molecule type" value="Genomic_DNA"/>
</dbReference>
<dbReference type="PANTHER" id="PTHR10039:SF14">
    <property type="entry name" value="NACHT DOMAIN-CONTAINING PROTEIN"/>
    <property type="match status" value="1"/>
</dbReference>
<dbReference type="OrthoDB" id="5967843at2759"/>
<comment type="caution">
    <text evidence="3">The sequence shown here is derived from an EMBL/GenBank/DDBJ whole genome shotgun (WGS) entry which is preliminary data.</text>
</comment>
<keyword evidence="4" id="KW-1185">Reference proteome</keyword>
<dbReference type="PANTHER" id="PTHR10039">
    <property type="entry name" value="AMELOGENIN"/>
    <property type="match status" value="1"/>
</dbReference>
<dbReference type="Gene3D" id="3.40.50.300">
    <property type="entry name" value="P-loop containing nucleotide triphosphate hydrolases"/>
    <property type="match status" value="1"/>
</dbReference>
<dbReference type="Proteomes" id="UP001148786">
    <property type="component" value="Unassembled WGS sequence"/>
</dbReference>
<feature type="domain" description="Nephrocystin 3-like N-terminal" evidence="2">
    <location>
        <begin position="68"/>
        <end position="232"/>
    </location>
</feature>
<gene>
    <name evidence="3" type="ORF">NLJ89_g4933</name>
</gene>
<evidence type="ECO:0000259" key="2">
    <source>
        <dbReference type="Pfam" id="PF24883"/>
    </source>
</evidence>
<dbReference type="AlphaFoldDB" id="A0A9W8JZI9"/>
<dbReference type="SUPFAM" id="SSF52540">
    <property type="entry name" value="P-loop containing nucleoside triphosphate hydrolases"/>
    <property type="match status" value="1"/>
</dbReference>